<dbReference type="InterPro" id="IPR000689">
    <property type="entry name" value="UbQ_mOase_COQ6"/>
</dbReference>
<proteinExistence type="inferred from homology"/>
<keyword evidence="3 11" id="KW-0285">Flavoprotein</keyword>
<evidence type="ECO:0000256" key="2">
    <source>
        <dbReference type="ARBA" id="ARBA00005349"/>
    </source>
</evidence>
<keyword evidence="4 11" id="KW-0831">Ubiquinone biosynthesis</keyword>
<dbReference type="NCBIfam" id="TIGR01988">
    <property type="entry name" value="Ubi-OHases"/>
    <property type="match status" value="1"/>
</dbReference>
<dbReference type="GO" id="GO:0120538">
    <property type="term" value="F:2-methoxy-6-polyprenolphenol 4-hydroxylase activity"/>
    <property type="evidence" value="ECO:0007669"/>
    <property type="project" value="UniProtKB-EC"/>
</dbReference>
<gene>
    <name evidence="11" type="primary">COQ6</name>
    <name evidence="13" type="ORF">GSTUAT00005704001</name>
</gene>
<evidence type="ECO:0000313" key="13">
    <source>
        <dbReference type="EMBL" id="CUS10157.1"/>
    </source>
</evidence>
<evidence type="ECO:0000256" key="1">
    <source>
        <dbReference type="ARBA" id="ARBA00001974"/>
    </source>
</evidence>
<keyword evidence="5 11" id="KW-0999">Mitochondrion inner membrane</keyword>
<comment type="subunit">
    <text evidence="11">Component of a multi-subunit COQ enzyme complex, composed of at least COQ3, COQ4, COQ5, COQ6, COQ7 and COQ9.</text>
</comment>
<evidence type="ECO:0000256" key="3">
    <source>
        <dbReference type="ARBA" id="ARBA00022630"/>
    </source>
</evidence>
<evidence type="ECO:0000256" key="8">
    <source>
        <dbReference type="ARBA" id="ARBA00023033"/>
    </source>
</evidence>
<comment type="catalytic activity">
    <reaction evidence="11">
        <text>a 2-methoxy-6-(all-trans-polyprenyl)phenol + 2 reduced [2Fe-2S]-[ferredoxin] + O2 + 2 H(+) = a 2-methoxy-6-(all-trans-polyprenyl)benzene-1,4-diol + 2 oxidized [2Fe-2S]-[ferredoxin] + H2O</text>
        <dbReference type="Rhea" id="RHEA:81183"/>
        <dbReference type="Rhea" id="RHEA-COMP:9551"/>
        <dbReference type="Rhea" id="RHEA-COMP:10000"/>
        <dbReference type="Rhea" id="RHEA-COMP:10001"/>
        <dbReference type="Rhea" id="RHEA-COMP:10858"/>
        <dbReference type="ChEBI" id="CHEBI:15377"/>
        <dbReference type="ChEBI" id="CHEBI:15378"/>
        <dbReference type="ChEBI" id="CHEBI:15379"/>
        <dbReference type="ChEBI" id="CHEBI:33737"/>
        <dbReference type="ChEBI" id="CHEBI:33738"/>
        <dbReference type="ChEBI" id="CHEBI:62731"/>
        <dbReference type="ChEBI" id="CHEBI:84166"/>
        <dbReference type="EC" id="1.14.15.46"/>
    </reaction>
</comment>
<dbReference type="Gene3D" id="3.50.50.60">
    <property type="entry name" value="FAD/NAD(P)-binding domain"/>
    <property type="match status" value="2"/>
</dbReference>
<dbReference type="SUPFAM" id="SSF51905">
    <property type="entry name" value="FAD/NAD(P)-binding domain"/>
    <property type="match status" value="1"/>
</dbReference>
<sequence length="494" mass="53721">MSPIRCLRSRTAIPRIRNSTSRPRFVAFRHSPVPRTYATTNVPEDIYDVVIVGGGPAGLSLATSLRSSSVASRLRVALIEGLDLDAGRRWKPSSDNYSNRVSSLTPGSVGFLNDWALMREDIGVWKHVQRNRVQAYHGMQVWDGVSGSRIEFNWGAENPSTIAYMTENVNLVHGLLSRLEELGGAQPIDNTRVEGISFGEDHGTLDLRTWPVVQITGGRKLAARLLVGADGANSPVRAFAGIESRGWDYGRHGVVATVEIEEISGAERTAYQRFLPTGPIALLPLPGNFATLVWSTTPEIAAQLKKLSSVDFVAMVNGAFRLSHVDIAYMAKMDAAISEEYQWRQSVTPFERAGVPSTILGVQENSISSFPLRMRHADSYISERVALVGDAAHTIHPLAGQGLNQGIGDVQSLIKTLETAVQTGQDIGSTLSLEPYYSGQYLKNSMMIGVVDKLHKLYGTASPPVVAVRSLGLRAVNAMEGLKSMIMKQAAGER</sequence>
<reference evidence="13" key="1">
    <citation type="submission" date="2015-10" db="EMBL/GenBank/DDBJ databases">
        <authorList>
            <person name="Regsiter A."/>
            <person name="william w."/>
        </authorList>
    </citation>
    <scope>NUCLEOTIDE SEQUENCE</scope>
    <source>
        <strain evidence="13">Montdore</strain>
    </source>
</reference>
<dbReference type="GO" id="GO:0071949">
    <property type="term" value="F:FAD binding"/>
    <property type="evidence" value="ECO:0007669"/>
    <property type="project" value="InterPro"/>
</dbReference>
<comment type="cofactor">
    <cofactor evidence="1 11">
        <name>FAD</name>
        <dbReference type="ChEBI" id="CHEBI:57692"/>
    </cofactor>
</comment>
<dbReference type="InterPro" id="IPR036188">
    <property type="entry name" value="FAD/NAD-bd_sf"/>
</dbReference>
<evidence type="ECO:0000313" key="14">
    <source>
        <dbReference type="Proteomes" id="UP001412239"/>
    </source>
</evidence>
<dbReference type="InterPro" id="IPR051205">
    <property type="entry name" value="UbiH/COQ6_monooxygenase"/>
</dbReference>
<evidence type="ECO:0000256" key="4">
    <source>
        <dbReference type="ARBA" id="ARBA00022688"/>
    </source>
</evidence>
<evidence type="ECO:0000256" key="7">
    <source>
        <dbReference type="ARBA" id="ARBA00023002"/>
    </source>
</evidence>
<keyword evidence="9 11" id="KW-0496">Mitochondrion</keyword>
<organism evidence="13 14">
    <name type="scientific">Tuber aestivum</name>
    <name type="common">summer truffle</name>
    <dbReference type="NCBI Taxonomy" id="59557"/>
    <lineage>
        <taxon>Eukaryota</taxon>
        <taxon>Fungi</taxon>
        <taxon>Dikarya</taxon>
        <taxon>Ascomycota</taxon>
        <taxon>Pezizomycotina</taxon>
        <taxon>Pezizomycetes</taxon>
        <taxon>Pezizales</taxon>
        <taxon>Tuberaceae</taxon>
        <taxon>Tuber</taxon>
    </lineage>
</organism>
<comment type="function">
    <text evidence="11">FAD-dependent monooxygenase required for two non-consecutive steps during ubiquinone biosynthesis. Required for the C5-ring hydroxylation during ubiquinone biosynthesis by catalyzing the hydroxylation of 4-hydroxy-3-(all-trans-polyprenyl)benzoic acid to 3,4-dihydroxy-5-(all-trans-polyprenyl)benzoic acid. Also acts downstream of coq4, for the C1-hydroxylation during ubiquinone biosynthesis by catalyzing the hydroxylation of 2-methoxy-6-(all-trans-polyprenyl)phenol to 2-methoxy-6-(all-trans-polyprenyl)benzene-1,4-diol. The electrons required for the hydroxylation reaction are funneled indirectly to coq6 from NADPH via a ferredoxin/ferredoxin reductase system.</text>
</comment>
<dbReference type="PRINTS" id="PR00420">
    <property type="entry name" value="RNGMNOXGNASE"/>
</dbReference>
<dbReference type="PANTHER" id="PTHR43876">
    <property type="entry name" value="UBIQUINONE BIOSYNTHESIS MONOOXYGENASE COQ6, MITOCHONDRIAL"/>
    <property type="match status" value="1"/>
</dbReference>
<dbReference type="GO" id="GO:0031314">
    <property type="term" value="C:extrinsic component of mitochondrial inner membrane"/>
    <property type="evidence" value="ECO:0007669"/>
    <property type="project" value="UniProtKB-UniRule"/>
</dbReference>
<keyword evidence="7 11" id="KW-0560">Oxidoreductase</keyword>
<evidence type="ECO:0000259" key="12">
    <source>
        <dbReference type="Pfam" id="PF01494"/>
    </source>
</evidence>
<dbReference type="UniPathway" id="UPA00232"/>
<evidence type="ECO:0000256" key="10">
    <source>
        <dbReference type="ARBA" id="ARBA00023136"/>
    </source>
</evidence>
<evidence type="ECO:0000256" key="11">
    <source>
        <dbReference type="HAMAP-Rule" id="MF_03193"/>
    </source>
</evidence>
<protein>
    <recommendedName>
        <fullName evidence="11">Ubiquinone biosynthesis monooxygenase COQ6, mitochondrial</fullName>
        <ecNumber evidence="11">1.14.15.45</ecNumber>
    </recommendedName>
    <alternativeName>
        <fullName evidence="11">2-methoxy-6-polyprenolphenol 4-hydroxylase</fullName>
        <ecNumber evidence="11">1.14.15.46</ecNumber>
    </alternativeName>
</protein>
<comment type="similarity">
    <text evidence="2 11">Belongs to the UbiH/COQ6 family.</text>
</comment>
<dbReference type="EMBL" id="LN891054">
    <property type="protein sequence ID" value="CUS10157.1"/>
    <property type="molecule type" value="Genomic_DNA"/>
</dbReference>
<dbReference type="PROSITE" id="PS01304">
    <property type="entry name" value="UBIH"/>
    <property type="match status" value="1"/>
</dbReference>
<dbReference type="InterPro" id="IPR018168">
    <property type="entry name" value="Ubi_Hdrlase_CS"/>
</dbReference>
<dbReference type="Proteomes" id="UP001412239">
    <property type="component" value="Unassembled WGS sequence"/>
</dbReference>
<comment type="catalytic activity">
    <reaction evidence="11">
        <text>a 4-hydroxy-3-(all-trans-polyprenyl)benzoate + 2 reduced [2Fe-2S]-[ferredoxin] + O2 + 2 H(+) = a 3,4-dihydroxy-5-(all-trans-polyprenyl)benzoate + 2 oxidized [2Fe-2S]-[ferredoxin] + H2O</text>
        <dbReference type="Rhea" id="RHEA:81195"/>
        <dbReference type="Rhea" id="RHEA-COMP:9514"/>
        <dbReference type="Rhea" id="RHEA-COMP:10000"/>
        <dbReference type="Rhea" id="RHEA-COMP:10001"/>
        <dbReference type="Rhea" id="RHEA-COMP:10930"/>
        <dbReference type="ChEBI" id="CHEBI:15377"/>
        <dbReference type="ChEBI" id="CHEBI:15378"/>
        <dbReference type="ChEBI" id="CHEBI:15379"/>
        <dbReference type="ChEBI" id="CHEBI:33737"/>
        <dbReference type="ChEBI" id="CHEBI:33738"/>
        <dbReference type="ChEBI" id="CHEBI:64694"/>
        <dbReference type="ChEBI" id="CHEBI:78396"/>
        <dbReference type="EC" id="1.14.15.45"/>
    </reaction>
</comment>
<dbReference type="InterPro" id="IPR002938">
    <property type="entry name" value="FAD-bd"/>
</dbReference>
<evidence type="ECO:0000256" key="9">
    <source>
        <dbReference type="ARBA" id="ARBA00023128"/>
    </source>
</evidence>
<keyword evidence="6 11" id="KW-0274">FAD</keyword>
<accession>A0A292PUL7</accession>
<dbReference type="AlphaFoldDB" id="A0A292PUL7"/>
<dbReference type="HAMAP" id="MF_03193">
    <property type="entry name" value="COQ6_monooxygenase"/>
    <property type="match status" value="1"/>
</dbReference>
<dbReference type="GO" id="GO:0106364">
    <property type="term" value="F:4-hydroxy-3-all-trans-polyprenylbenzoate oxygenase activity"/>
    <property type="evidence" value="ECO:0007669"/>
    <property type="project" value="UniProtKB-EC"/>
</dbReference>
<name>A0A292PUL7_9PEZI</name>
<comment type="pathway">
    <text evidence="11">Cofactor biosynthesis; ubiquinone biosynthesis.</text>
</comment>
<keyword evidence="14" id="KW-1185">Reference proteome</keyword>
<dbReference type="GO" id="GO:0016712">
    <property type="term" value="F:oxidoreductase activity, acting on paired donors, with incorporation or reduction of molecular oxygen, reduced flavin or flavoprotein as one donor, and incorporation of one atom of oxygen"/>
    <property type="evidence" value="ECO:0007669"/>
    <property type="project" value="UniProtKB-UniRule"/>
</dbReference>
<feature type="domain" description="FAD-binding" evidence="12">
    <location>
        <begin position="47"/>
        <end position="422"/>
    </location>
</feature>
<dbReference type="FunFam" id="3.50.50.60:FF:000245">
    <property type="entry name" value="Ubiquinone biosynthesis monooxygenase COQ6, mitochondrial"/>
    <property type="match status" value="1"/>
</dbReference>
<evidence type="ECO:0000256" key="6">
    <source>
        <dbReference type="ARBA" id="ARBA00022827"/>
    </source>
</evidence>
<comment type="subcellular location">
    <subcellularLocation>
        <location evidence="11">Mitochondrion inner membrane</location>
        <topology evidence="11">Peripheral membrane protein</topology>
        <orientation evidence="11">Matrix side</orientation>
    </subcellularLocation>
</comment>
<keyword evidence="8 11" id="KW-0503">Monooxygenase</keyword>
<dbReference type="Pfam" id="PF01494">
    <property type="entry name" value="FAD_binding_3"/>
    <property type="match status" value="1"/>
</dbReference>
<evidence type="ECO:0000256" key="5">
    <source>
        <dbReference type="ARBA" id="ARBA00022792"/>
    </source>
</evidence>
<dbReference type="EC" id="1.14.15.45" evidence="11"/>
<dbReference type="PANTHER" id="PTHR43876:SF7">
    <property type="entry name" value="UBIQUINONE BIOSYNTHESIS MONOOXYGENASE COQ6, MITOCHONDRIAL"/>
    <property type="match status" value="1"/>
</dbReference>
<dbReference type="EC" id="1.14.15.46" evidence="11"/>
<dbReference type="FunFam" id="3.50.50.60:FF:000021">
    <property type="entry name" value="Ubiquinone biosynthesis monooxygenase COQ6"/>
    <property type="match status" value="1"/>
</dbReference>
<keyword evidence="10 11" id="KW-0472">Membrane</keyword>
<dbReference type="InterPro" id="IPR010971">
    <property type="entry name" value="UbiH/COQ6"/>
</dbReference>